<dbReference type="EMBL" id="VLTO01000155">
    <property type="protein sequence ID" value="KAA0160503.1"/>
    <property type="molecule type" value="Genomic_DNA"/>
</dbReference>
<accession>A0A5A8CMZ9</accession>
<dbReference type="Proteomes" id="UP000322899">
    <property type="component" value="Unassembled WGS sequence"/>
</dbReference>
<name>A0A5A8CMZ9_CAFRO</name>
<evidence type="ECO:0000313" key="5">
    <source>
        <dbReference type="Proteomes" id="UP000323011"/>
    </source>
</evidence>
<evidence type="ECO:0000313" key="3">
    <source>
        <dbReference type="EMBL" id="KAA0160503.1"/>
    </source>
</evidence>
<organism evidence="2 5">
    <name type="scientific">Cafeteria roenbergensis</name>
    <name type="common">Marine flagellate</name>
    <dbReference type="NCBI Taxonomy" id="33653"/>
    <lineage>
        <taxon>Eukaryota</taxon>
        <taxon>Sar</taxon>
        <taxon>Stramenopiles</taxon>
        <taxon>Bigyra</taxon>
        <taxon>Opalozoa</taxon>
        <taxon>Bicosoecida</taxon>
        <taxon>Cafeteriaceae</taxon>
        <taxon>Cafeteria</taxon>
    </lineage>
</organism>
<feature type="chain" id="PRO_5036365914" description="RxLR effector protein" evidence="1">
    <location>
        <begin position="20"/>
        <end position="190"/>
    </location>
</feature>
<dbReference type="EMBL" id="VLTN01000013">
    <property type="protein sequence ID" value="KAA0154108.1"/>
    <property type="molecule type" value="Genomic_DNA"/>
</dbReference>
<reference evidence="4 5" key="1">
    <citation type="submission" date="2019-07" db="EMBL/GenBank/DDBJ databases">
        <title>Genomes of Cafeteria roenbergensis.</title>
        <authorList>
            <person name="Fischer M.G."/>
            <person name="Hackl T."/>
            <person name="Roman M."/>
        </authorList>
    </citation>
    <scope>NUCLEOTIDE SEQUENCE [LARGE SCALE GENOMIC DNA]</scope>
    <source>
        <strain evidence="2 5">BVI</strain>
        <strain evidence="3 4">E4-10P</strain>
    </source>
</reference>
<proteinExistence type="predicted"/>
<gene>
    <name evidence="3" type="ORF">FNF27_08246</name>
    <name evidence="2" type="ORF">FNF29_02731</name>
</gene>
<feature type="signal peptide" evidence="1">
    <location>
        <begin position="1"/>
        <end position="19"/>
    </location>
</feature>
<evidence type="ECO:0008006" key="6">
    <source>
        <dbReference type="Google" id="ProtNLM"/>
    </source>
</evidence>
<keyword evidence="1" id="KW-0732">Signal</keyword>
<comment type="caution">
    <text evidence="2">The sequence shown here is derived from an EMBL/GenBank/DDBJ whole genome shotgun (WGS) entry which is preliminary data.</text>
</comment>
<protein>
    <recommendedName>
        <fullName evidence="6">RxLR effector protein</fullName>
    </recommendedName>
</protein>
<evidence type="ECO:0000313" key="4">
    <source>
        <dbReference type="Proteomes" id="UP000322899"/>
    </source>
</evidence>
<dbReference type="AlphaFoldDB" id="A0A5A8CMZ9"/>
<sequence length="190" mass="21105">MRLALAAAACAVVASLARAADFADELGMNTGPIPASQQADDKTVFTGDAAPEGFDNDMLAPFRTMSQSEFEKHAVQAYSQAIAIVNQPTDEDDEPVQVTAVRPQDLELFWEYVFNPTGTLVDEEERAFLSERLQAFISREGLHSPELALPRGYLTRGNALHFMHQTNKDFYALKDRIQARKDAAELREEL</sequence>
<keyword evidence="5" id="KW-1185">Reference proteome</keyword>
<dbReference type="Proteomes" id="UP000323011">
    <property type="component" value="Unassembled WGS sequence"/>
</dbReference>
<evidence type="ECO:0000313" key="2">
    <source>
        <dbReference type="EMBL" id="KAA0154108.1"/>
    </source>
</evidence>
<evidence type="ECO:0000256" key="1">
    <source>
        <dbReference type="SAM" id="SignalP"/>
    </source>
</evidence>